<dbReference type="PANTHER" id="PTHR20863">
    <property type="entry name" value="ACYL CARRIER PROTEIN"/>
    <property type="match status" value="1"/>
</dbReference>
<accession>A0A3B1CT94</accession>
<dbReference type="Gene3D" id="1.10.1200.10">
    <property type="entry name" value="ACP-like"/>
    <property type="match status" value="1"/>
</dbReference>
<protein>
    <recommendedName>
        <fullName evidence="3">Carrier domain-containing protein</fullName>
    </recommendedName>
</protein>
<dbReference type="InterPro" id="IPR003231">
    <property type="entry name" value="ACP"/>
</dbReference>
<dbReference type="SUPFAM" id="SSF47336">
    <property type="entry name" value="ACP-like"/>
    <property type="match status" value="1"/>
</dbReference>
<dbReference type="GO" id="GO:0009245">
    <property type="term" value="P:lipid A biosynthetic process"/>
    <property type="evidence" value="ECO:0007669"/>
    <property type="project" value="TreeGrafter"/>
</dbReference>
<organism evidence="4">
    <name type="scientific">hydrothermal vent metagenome</name>
    <dbReference type="NCBI Taxonomy" id="652676"/>
    <lineage>
        <taxon>unclassified sequences</taxon>
        <taxon>metagenomes</taxon>
        <taxon>ecological metagenomes</taxon>
    </lineage>
</organism>
<dbReference type="GO" id="GO:0000036">
    <property type="term" value="F:acyl carrier activity"/>
    <property type="evidence" value="ECO:0007669"/>
    <property type="project" value="TreeGrafter"/>
</dbReference>
<dbReference type="PANTHER" id="PTHR20863:SF76">
    <property type="entry name" value="CARRIER DOMAIN-CONTAINING PROTEIN"/>
    <property type="match status" value="1"/>
</dbReference>
<dbReference type="EMBL" id="UOGH01000287">
    <property type="protein sequence ID" value="VAX33219.1"/>
    <property type="molecule type" value="Genomic_DNA"/>
</dbReference>
<dbReference type="PROSITE" id="PS50075">
    <property type="entry name" value="CARRIER"/>
    <property type="match status" value="1"/>
</dbReference>
<keyword evidence="2" id="KW-0597">Phosphoprotein</keyword>
<dbReference type="HAMAP" id="MF_01217">
    <property type="entry name" value="Acyl_carrier"/>
    <property type="match status" value="1"/>
</dbReference>
<reference evidence="4" key="1">
    <citation type="submission" date="2018-06" db="EMBL/GenBank/DDBJ databases">
        <authorList>
            <person name="Zhirakovskaya E."/>
        </authorList>
    </citation>
    <scope>NUCLEOTIDE SEQUENCE</scope>
</reference>
<feature type="domain" description="Carrier" evidence="3">
    <location>
        <begin position="1"/>
        <end position="79"/>
    </location>
</feature>
<dbReference type="InterPro" id="IPR036736">
    <property type="entry name" value="ACP-like_sf"/>
</dbReference>
<dbReference type="GO" id="GO:0005829">
    <property type="term" value="C:cytosol"/>
    <property type="evidence" value="ECO:0007669"/>
    <property type="project" value="TreeGrafter"/>
</dbReference>
<evidence type="ECO:0000259" key="3">
    <source>
        <dbReference type="PROSITE" id="PS50075"/>
    </source>
</evidence>
<gene>
    <name evidence="4" type="ORF">MNBD_NITROSPIRAE02-872</name>
</gene>
<dbReference type="GO" id="GO:0016020">
    <property type="term" value="C:membrane"/>
    <property type="evidence" value="ECO:0007669"/>
    <property type="project" value="GOC"/>
</dbReference>
<evidence type="ECO:0000313" key="4">
    <source>
        <dbReference type="EMBL" id="VAX33219.1"/>
    </source>
</evidence>
<proteinExistence type="inferred from homology"/>
<evidence type="ECO:0000256" key="1">
    <source>
        <dbReference type="ARBA" id="ARBA00022450"/>
    </source>
</evidence>
<dbReference type="AlphaFoldDB" id="A0A3B1CT94"/>
<name>A0A3B1CT94_9ZZZZ</name>
<keyword evidence="1" id="KW-0596">Phosphopantetheine</keyword>
<dbReference type="Pfam" id="PF00550">
    <property type="entry name" value="PP-binding"/>
    <property type="match status" value="1"/>
</dbReference>
<evidence type="ECO:0000256" key="2">
    <source>
        <dbReference type="ARBA" id="ARBA00022553"/>
    </source>
</evidence>
<dbReference type="InterPro" id="IPR009081">
    <property type="entry name" value="PP-bd_ACP"/>
</dbReference>
<sequence>MSAENIESKIISIISDISGFEKEEITPETNLPDDLEVDSIKAIELTVALEKKYKISIRDSDIPEINTVGQILDLTKRLLSQGNQT</sequence>
<dbReference type="GO" id="GO:0000035">
    <property type="term" value="F:acyl binding"/>
    <property type="evidence" value="ECO:0007669"/>
    <property type="project" value="TreeGrafter"/>
</dbReference>